<dbReference type="WBParaSite" id="EgrG_000640900">
    <property type="protein sequence ID" value="EgrG_000640900"/>
    <property type="gene ID" value="EgrG_000640900"/>
</dbReference>
<dbReference type="AlphaFoldDB" id="A0A068WLT1"/>
<keyword evidence="1" id="KW-0472">Membrane</keyword>
<evidence type="ECO:0000313" key="3">
    <source>
        <dbReference type="Proteomes" id="UP000492820"/>
    </source>
</evidence>
<reference evidence="2 3" key="1">
    <citation type="journal article" date="2013" name="Nature">
        <title>The genomes of four tapeworm species reveal adaptations to parasitism.</title>
        <authorList>
            <person name="Tsai I.J."/>
            <person name="Zarowiecki M."/>
            <person name="Holroyd N."/>
            <person name="Garciarrubio A."/>
            <person name="Sanchez-Flores A."/>
            <person name="Brooks K.L."/>
            <person name="Tracey A."/>
            <person name="Bobes R.J."/>
            <person name="Fragoso G."/>
            <person name="Sciutto E."/>
            <person name="Aslett M."/>
            <person name="Beasley H."/>
            <person name="Bennett H.M."/>
            <person name="Cai J."/>
            <person name="Camicia F."/>
            <person name="Clark R."/>
            <person name="Cucher M."/>
            <person name="De Silva N."/>
            <person name="Day T.A."/>
            <person name="Deplazes P."/>
            <person name="Estrada K."/>
            <person name="Fernandez C."/>
            <person name="Holland P.W."/>
            <person name="Hou J."/>
            <person name="Hu S."/>
            <person name="Huckvale T."/>
            <person name="Hung S.S."/>
            <person name="Kamenetzky L."/>
            <person name="Keane J.A."/>
            <person name="Kiss F."/>
            <person name="Koziol U."/>
            <person name="Lambert O."/>
            <person name="Liu K."/>
            <person name="Luo X."/>
            <person name="Luo Y."/>
            <person name="Macchiaroli N."/>
            <person name="Nichol S."/>
            <person name="Paps J."/>
            <person name="Parkinson J."/>
            <person name="Pouchkina-Stantcheva N."/>
            <person name="Riddiford N."/>
            <person name="Rosenzvit M."/>
            <person name="Salinas G."/>
            <person name="Wasmuth J.D."/>
            <person name="Zamanian M."/>
            <person name="Zheng Y."/>
            <person name="Cai X."/>
            <person name="Soberon X."/>
            <person name="Olson P.D."/>
            <person name="Laclette J.P."/>
            <person name="Brehm K."/>
            <person name="Berriman M."/>
            <person name="Garciarrubio A."/>
            <person name="Bobes R.J."/>
            <person name="Fragoso G."/>
            <person name="Sanchez-Flores A."/>
            <person name="Estrada K."/>
            <person name="Cevallos M.A."/>
            <person name="Morett E."/>
            <person name="Gonzalez V."/>
            <person name="Portillo T."/>
            <person name="Ochoa-Leyva A."/>
            <person name="Jose M.V."/>
            <person name="Sciutto E."/>
            <person name="Landa A."/>
            <person name="Jimenez L."/>
            <person name="Valdes V."/>
            <person name="Carrero J.C."/>
            <person name="Larralde C."/>
            <person name="Morales-Montor J."/>
            <person name="Limon-Lason J."/>
            <person name="Soberon X."/>
            <person name="Laclette J.P."/>
        </authorList>
    </citation>
    <scope>NUCLEOTIDE SEQUENCE [LARGE SCALE GENOMIC DNA]</scope>
</reference>
<evidence type="ECO:0000256" key="1">
    <source>
        <dbReference type="SAM" id="Phobius"/>
    </source>
</evidence>
<protein>
    <submittedName>
        <fullName evidence="2 4">Uncharacterized protein</fullName>
    </submittedName>
</protein>
<evidence type="ECO:0000313" key="2">
    <source>
        <dbReference type="EMBL" id="CDS18615.1"/>
    </source>
</evidence>
<dbReference type="EMBL" id="LK028578">
    <property type="protein sequence ID" value="CDS18615.1"/>
    <property type="molecule type" value="Genomic_DNA"/>
</dbReference>
<sequence>MDISFALVSMLSCTYEFTRSVGLFSFELVNLYFCSWVVGYAVTNFGINIDFQLLAPIVNRWIGLENRFLMLKSLFPLQDRCPFVSFASALFANSSNLVCQKSYLIRSPLFIIRFYFFGFFSITWPTFYTGTANLFCLCTPFVQH</sequence>
<keyword evidence="1" id="KW-1133">Transmembrane helix</keyword>
<keyword evidence="1" id="KW-0812">Transmembrane</keyword>
<proteinExistence type="predicted"/>
<feature type="transmembrane region" description="Helical" evidence="1">
    <location>
        <begin position="110"/>
        <end position="128"/>
    </location>
</feature>
<name>A0A068WLT1_ECHGR</name>
<accession>A0A068WLT1</accession>
<dbReference type="Proteomes" id="UP000492820">
    <property type="component" value="Unassembled WGS sequence"/>
</dbReference>
<reference evidence="4" key="3">
    <citation type="submission" date="2020-10" db="UniProtKB">
        <authorList>
            <consortium name="WormBaseParasite"/>
        </authorList>
    </citation>
    <scope>IDENTIFICATION</scope>
</reference>
<gene>
    <name evidence="2" type="ORF">EgrG_000640900</name>
</gene>
<evidence type="ECO:0000313" key="4">
    <source>
        <dbReference type="WBParaSite" id="EgrG_000640900"/>
    </source>
</evidence>
<organism evidence="2">
    <name type="scientific">Echinococcus granulosus</name>
    <name type="common">Hydatid tapeworm</name>
    <dbReference type="NCBI Taxonomy" id="6210"/>
    <lineage>
        <taxon>Eukaryota</taxon>
        <taxon>Metazoa</taxon>
        <taxon>Spiralia</taxon>
        <taxon>Lophotrochozoa</taxon>
        <taxon>Platyhelminthes</taxon>
        <taxon>Cestoda</taxon>
        <taxon>Eucestoda</taxon>
        <taxon>Cyclophyllidea</taxon>
        <taxon>Taeniidae</taxon>
        <taxon>Echinococcus</taxon>
        <taxon>Echinococcus granulosus group</taxon>
    </lineage>
</organism>
<reference evidence="2" key="2">
    <citation type="submission" date="2014-06" db="EMBL/GenBank/DDBJ databases">
        <authorList>
            <person name="Aslett M."/>
        </authorList>
    </citation>
    <scope>NUCLEOTIDE SEQUENCE</scope>
</reference>